<evidence type="ECO:0008006" key="16">
    <source>
        <dbReference type="Google" id="ProtNLM"/>
    </source>
</evidence>
<keyword evidence="9" id="KW-0811">Translocation</keyword>
<evidence type="ECO:0000256" key="5">
    <source>
        <dbReference type="ARBA" id="ARBA00022692"/>
    </source>
</evidence>
<comment type="subcellular location">
    <subcellularLocation>
        <location evidence="1">Nucleus membrane</location>
        <topology evidence="1">Multi-pass membrane protein</topology>
    </subcellularLocation>
    <subcellularLocation>
        <location evidence="2">Nucleus</location>
        <location evidence="2">Nuclear pore complex</location>
    </subcellularLocation>
</comment>
<evidence type="ECO:0000313" key="15">
    <source>
        <dbReference type="Proteomes" id="UP000249390"/>
    </source>
</evidence>
<keyword evidence="4" id="KW-0813">Transport</keyword>
<keyword evidence="11 13" id="KW-0472">Membrane</keyword>
<evidence type="ECO:0000256" key="9">
    <source>
        <dbReference type="ARBA" id="ARBA00023010"/>
    </source>
</evidence>
<dbReference type="GO" id="GO:0070762">
    <property type="term" value="C:nuclear pore transmembrane ring"/>
    <property type="evidence" value="ECO:0007669"/>
    <property type="project" value="TreeGrafter"/>
</dbReference>
<dbReference type="AlphaFoldDB" id="A0A328DY68"/>
<feature type="transmembrane region" description="Helical" evidence="13">
    <location>
        <begin position="225"/>
        <end position="244"/>
    </location>
</feature>
<comment type="caution">
    <text evidence="14">The sequence shown here is derived from an EMBL/GenBank/DDBJ whole genome shotgun (WGS) entry which is preliminary data.</text>
</comment>
<evidence type="ECO:0000313" key="14">
    <source>
        <dbReference type="EMBL" id="RAL49141.1"/>
    </source>
</evidence>
<feature type="transmembrane region" description="Helical" evidence="13">
    <location>
        <begin position="70"/>
        <end position="93"/>
    </location>
</feature>
<gene>
    <name evidence="14" type="ORF">DM860_017171</name>
</gene>
<dbReference type="InterPro" id="IPR019049">
    <property type="entry name" value="Nucleoporin_prot_Ndc1/Nup"/>
</dbReference>
<evidence type="ECO:0000256" key="2">
    <source>
        <dbReference type="ARBA" id="ARBA00004567"/>
    </source>
</evidence>
<evidence type="ECO:0000256" key="10">
    <source>
        <dbReference type="ARBA" id="ARBA00023132"/>
    </source>
</evidence>
<comment type="similarity">
    <text evidence="3">Belongs to the NDC1 family.</text>
</comment>
<feature type="transmembrane region" description="Helical" evidence="13">
    <location>
        <begin position="175"/>
        <end position="195"/>
    </location>
</feature>
<dbReference type="Pfam" id="PF09531">
    <property type="entry name" value="Ndc1_Nup"/>
    <property type="match status" value="1"/>
</dbReference>
<evidence type="ECO:0000256" key="13">
    <source>
        <dbReference type="SAM" id="Phobius"/>
    </source>
</evidence>
<keyword evidence="6" id="KW-0509">mRNA transport</keyword>
<keyword evidence="12" id="KW-0539">Nucleus</keyword>
<dbReference type="GO" id="GO:0051028">
    <property type="term" value="P:mRNA transport"/>
    <property type="evidence" value="ECO:0007669"/>
    <property type="project" value="UniProtKB-KW"/>
</dbReference>
<dbReference type="PANTHER" id="PTHR13269:SF6">
    <property type="entry name" value="NUCLEOPORIN NDC1"/>
    <property type="match status" value="1"/>
</dbReference>
<evidence type="ECO:0000256" key="11">
    <source>
        <dbReference type="ARBA" id="ARBA00023136"/>
    </source>
</evidence>
<evidence type="ECO:0000256" key="3">
    <source>
        <dbReference type="ARBA" id="ARBA00005760"/>
    </source>
</evidence>
<dbReference type="GO" id="GO:0015031">
    <property type="term" value="P:protein transport"/>
    <property type="evidence" value="ECO:0007669"/>
    <property type="project" value="UniProtKB-KW"/>
</dbReference>
<feature type="transmembrane region" description="Helical" evidence="13">
    <location>
        <begin position="136"/>
        <end position="155"/>
    </location>
</feature>
<dbReference type="PANTHER" id="PTHR13269">
    <property type="entry name" value="NUCLEOPORIN NDC1"/>
    <property type="match status" value="1"/>
</dbReference>
<accession>A0A328DY68</accession>
<dbReference type="GO" id="GO:0030674">
    <property type="term" value="F:protein-macromolecule adaptor activity"/>
    <property type="evidence" value="ECO:0007669"/>
    <property type="project" value="TreeGrafter"/>
</dbReference>
<dbReference type="GO" id="GO:0031965">
    <property type="term" value="C:nuclear membrane"/>
    <property type="evidence" value="ECO:0007669"/>
    <property type="project" value="UniProtKB-SubCell"/>
</dbReference>
<dbReference type="EMBL" id="NQVE01000092">
    <property type="protein sequence ID" value="RAL49141.1"/>
    <property type="molecule type" value="Genomic_DNA"/>
</dbReference>
<evidence type="ECO:0000256" key="4">
    <source>
        <dbReference type="ARBA" id="ARBA00022448"/>
    </source>
</evidence>
<dbReference type="GO" id="GO:0006999">
    <property type="term" value="P:nuclear pore organization"/>
    <property type="evidence" value="ECO:0007669"/>
    <property type="project" value="TreeGrafter"/>
</dbReference>
<evidence type="ECO:0000256" key="12">
    <source>
        <dbReference type="ARBA" id="ARBA00023242"/>
    </source>
</evidence>
<feature type="transmembrane region" description="Helical" evidence="13">
    <location>
        <begin position="36"/>
        <end position="58"/>
    </location>
</feature>
<evidence type="ECO:0000256" key="8">
    <source>
        <dbReference type="ARBA" id="ARBA00022989"/>
    </source>
</evidence>
<keyword evidence="7" id="KW-0653">Protein transport</keyword>
<keyword evidence="10" id="KW-0906">Nuclear pore complex</keyword>
<keyword evidence="8 13" id="KW-1133">Transmembrane helix</keyword>
<sequence>MSLAAGGGGGERSLFKNKGGGATTSTAEAPIVKHRFLGFLIWQALQSTAFIFLKSILFSPFTTNPLKPSFIGLFAFIAFHLSLLLFASAVFVLSTPHPLRAASPLELLLGLVRIVFVPKSSSQPLLSPDFQRRARVSLCFVLFLGVCGLSAVVSITSVCLSTDAFSQFWSRRMIIWNIGFRGLGVGLFYGIHYVLKKRWILQFPIVHRPPFFSFKMGIPSAIRRAVKLTTIGFLLSSILSFGLPSELRGQMTAMKFITEHIIFYMGTFVLFLCWELSHHLHQVLQTKRFVFSHPKGSAAAETNPSEPLLVTLEESMPRSLLQYLAYIDLCMVCESNVDSWRRAAFFEETGETYKRVVYACLQPLEKFTRGLCEVLDSPCGDTSFQFSYHLRPSPELLADSKLYESFEENQVTDMGLMTSDDMKHTLQPATTKTVPSPPNCSLVEIDLELACPKKISVVLSLMRRRLNSPFVKAPTLQRPFVKATSSLTASSRTEDRYGVAQLSGRNAAVVSALLSCLLAAEALMGKKTSIESSHHHQMDPTGIKWATLNSSSGRRDPTPSGVAGRRKGSLLYTKAYSMADVLRTSIYSIVVAFHDEMSASLRAGTLEKDWIGAPLYGTRELLLQKLRLFLDFQAN</sequence>
<evidence type="ECO:0000256" key="7">
    <source>
        <dbReference type="ARBA" id="ARBA00022927"/>
    </source>
</evidence>
<protein>
    <recommendedName>
        <fullName evidence="16">Nucleoporin NDC1</fullName>
    </recommendedName>
</protein>
<dbReference type="Proteomes" id="UP000249390">
    <property type="component" value="Unassembled WGS sequence"/>
</dbReference>
<keyword evidence="5 13" id="KW-0812">Transmembrane</keyword>
<name>A0A328DY68_9ASTE</name>
<reference evidence="14 15" key="1">
    <citation type="submission" date="2018-06" db="EMBL/GenBank/DDBJ databases">
        <title>The Genome of Cuscuta australis (Dodder) Provides Insight into the Evolution of Plant Parasitism.</title>
        <authorList>
            <person name="Liu H."/>
        </authorList>
    </citation>
    <scope>NUCLEOTIDE SEQUENCE [LARGE SCALE GENOMIC DNA]</scope>
    <source>
        <strain evidence="15">cv. Yunnan</strain>
        <tissue evidence="14">Vines</tissue>
    </source>
</reference>
<organism evidence="14 15">
    <name type="scientific">Cuscuta australis</name>
    <dbReference type="NCBI Taxonomy" id="267555"/>
    <lineage>
        <taxon>Eukaryota</taxon>
        <taxon>Viridiplantae</taxon>
        <taxon>Streptophyta</taxon>
        <taxon>Embryophyta</taxon>
        <taxon>Tracheophyta</taxon>
        <taxon>Spermatophyta</taxon>
        <taxon>Magnoliopsida</taxon>
        <taxon>eudicotyledons</taxon>
        <taxon>Gunneridae</taxon>
        <taxon>Pentapetalae</taxon>
        <taxon>asterids</taxon>
        <taxon>lamiids</taxon>
        <taxon>Solanales</taxon>
        <taxon>Convolvulaceae</taxon>
        <taxon>Cuscuteae</taxon>
        <taxon>Cuscuta</taxon>
        <taxon>Cuscuta subgen. Grammica</taxon>
        <taxon>Cuscuta sect. Cleistogrammica</taxon>
    </lineage>
</organism>
<evidence type="ECO:0000256" key="1">
    <source>
        <dbReference type="ARBA" id="ARBA00004232"/>
    </source>
</evidence>
<keyword evidence="15" id="KW-1185">Reference proteome</keyword>
<proteinExistence type="inferred from homology"/>
<evidence type="ECO:0000256" key="6">
    <source>
        <dbReference type="ARBA" id="ARBA00022816"/>
    </source>
</evidence>
<feature type="transmembrane region" description="Helical" evidence="13">
    <location>
        <begin position="256"/>
        <end position="274"/>
    </location>
</feature>